<evidence type="ECO:0000313" key="9">
    <source>
        <dbReference type="Proteomes" id="UP000694843"/>
    </source>
</evidence>
<dbReference type="OrthoDB" id="6235974at2759"/>
<dbReference type="Proteomes" id="UP000694843">
    <property type="component" value="Unplaced"/>
</dbReference>
<feature type="region of interest" description="Disordered" evidence="7">
    <location>
        <begin position="730"/>
        <end position="757"/>
    </location>
</feature>
<dbReference type="PROSITE" id="PS00660">
    <property type="entry name" value="FERM_1"/>
    <property type="match status" value="1"/>
</dbReference>
<dbReference type="InterPro" id="IPR011993">
    <property type="entry name" value="PH-like_dom_sf"/>
</dbReference>
<dbReference type="AlphaFoldDB" id="A0A8B7NLN9"/>
<dbReference type="GO" id="GO:0005886">
    <property type="term" value="C:plasma membrane"/>
    <property type="evidence" value="ECO:0007669"/>
    <property type="project" value="UniProtKB-ARBA"/>
</dbReference>
<feature type="compositionally biased region" description="Polar residues" evidence="7">
    <location>
        <begin position="472"/>
        <end position="499"/>
    </location>
</feature>
<feature type="compositionally biased region" description="Low complexity" evidence="7">
    <location>
        <begin position="500"/>
        <end position="518"/>
    </location>
</feature>
<dbReference type="Gene3D" id="3.10.20.90">
    <property type="entry name" value="Phosphatidylinositol 3-kinase Catalytic Subunit, Chain A, domain 1"/>
    <property type="match status" value="1"/>
</dbReference>
<dbReference type="InterPro" id="IPR018979">
    <property type="entry name" value="FERM_N"/>
</dbReference>
<feature type="compositionally biased region" description="Low complexity" evidence="7">
    <location>
        <begin position="1072"/>
        <end position="1094"/>
    </location>
</feature>
<dbReference type="GO" id="GO:0008092">
    <property type="term" value="F:cytoskeletal protein binding"/>
    <property type="evidence" value="ECO:0007669"/>
    <property type="project" value="InterPro"/>
</dbReference>
<dbReference type="SMART" id="SM00295">
    <property type="entry name" value="B41"/>
    <property type="match status" value="1"/>
</dbReference>
<evidence type="ECO:0000313" key="10">
    <source>
        <dbReference type="RefSeq" id="XP_018014588.1"/>
    </source>
</evidence>
<dbReference type="GO" id="GO:0005737">
    <property type="term" value="C:cytoplasm"/>
    <property type="evidence" value="ECO:0007669"/>
    <property type="project" value="UniProtKB-SubCell"/>
</dbReference>
<dbReference type="PRINTS" id="PR00661">
    <property type="entry name" value="ERMFAMILY"/>
</dbReference>
<dbReference type="InterPro" id="IPR000798">
    <property type="entry name" value="Ez/rad/moesin-like"/>
</dbReference>
<dbReference type="PANTHER" id="PTHR23280:SF25">
    <property type="entry name" value="MOESIN_EZRIN_RADIXIN HOMOLOG 1"/>
    <property type="match status" value="1"/>
</dbReference>
<dbReference type="PRINTS" id="PR00935">
    <property type="entry name" value="BAND41"/>
</dbReference>
<proteinExistence type="predicted"/>
<dbReference type="SUPFAM" id="SSF50729">
    <property type="entry name" value="PH domain-like"/>
    <property type="match status" value="1"/>
</dbReference>
<feature type="domain" description="FERM" evidence="8">
    <location>
        <begin position="45"/>
        <end position="329"/>
    </location>
</feature>
<organism evidence="9 10">
    <name type="scientific">Hyalella azteca</name>
    <name type="common">Amphipod</name>
    <dbReference type="NCBI Taxonomy" id="294128"/>
    <lineage>
        <taxon>Eukaryota</taxon>
        <taxon>Metazoa</taxon>
        <taxon>Ecdysozoa</taxon>
        <taxon>Arthropoda</taxon>
        <taxon>Crustacea</taxon>
        <taxon>Multicrustacea</taxon>
        <taxon>Malacostraca</taxon>
        <taxon>Eumalacostraca</taxon>
        <taxon>Peracarida</taxon>
        <taxon>Amphipoda</taxon>
        <taxon>Senticaudata</taxon>
        <taxon>Talitrida</taxon>
        <taxon>Talitroidea</taxon>
        <taxon>Hyalellidae</taxon>
        <taxon>Hyalella</taxon>
    </lineage>
</organism>
<evidence type="ECO:0000256" key="7">
    <source>
        <dbReference type="SAM" id="MobiDB-lite"/>
    </source>
</evidence>
<dbReference type="InterPro" id="IPR019748">
    <property type="entry name" value="FERM_central"/>
</dbReference>
<feature type="compositionally biased region" description="Polar residues" evidence="7">
    <location>
        <begin position="1144"/>
        <end position="1156"/>
    </location>
</feature>
<dbReference type="Pfam" id="PF08736">
    <property type="entry name" value="FA"/>
    <property type="match status" value="1"/>
</dbReference>
<dbReference type="CDD" id="cd13186">
    <property type="entry name" value="FERM_C_NBL4_NBL5"/>
    <property type="match status" value="1"/>
</dbReference>
<dbReference type="InterPro" id="IPR014352">
    <property type="entry name" value="FERM/acyl-CoA-bd_prot_sf"/>
</dbReference>
<dbReference type="PROSITE" id="PS50057">
    <property type="entry name" value="FERM_3"/>
    <property type="match status" value="1"/>
</dbReference>
<dbReference type="InterPro" id="IPR035963">
    <property type="entry name" value="FERM_2"/>
</dbReference>
<dbReference type="SMART" id="SM01195">
    <property type="entry name" value="FA"/>
    <property type="match status" value="1"/>
</dbReference>
<evidence type="ECO:0000256" key="4">
    <source>
        <dbReference type="ARBA" id="ARBA00022490"/>
    </source>
</evidence>
<evidence type="ECO:0000259" key="8">
    <source>
        <dbReference type="PROSITE" id="PS50057"/>
    </source>
</evidence>
<dbReference type="CDD" id="cd17108">
    <property type="entry name" value="FERM_F1_EPB41L5_like"/>
    <property type="match status" value="1"/>
</dbReference>
<evidence type="ECO:0000256" key="1">
    <source>
        <dbReference type="ARBA" id="ARBA00004496"/>
    </source>
</evidence>
<dbReference type="PANTHER" id="PTHR23280">
    <property type="entry name" value="4.1 G PROTEIN"/>
    <property type="match status" value="1"/>
</dbReference>
<dbReference type="Pfam" id="PF00373">
    <property type="entry name" value="FERM_M"/>
    <property type="match status" value="1"/>
</dbReference>
<keyword evidence="4" id="KW-0963">Cytoplasm</keyword>
<dbReference type="Pfam" id="PF09380">
    <property type="entry name" value="FERM_C"/>
    <property type="match status" value="1"/>
</dbReference>
<dbReference type="GO" id="GO:0005856">
    <property type="term" value="C:cytoskeleton"/>
    <property type="evidence" value="ECO:0007669"/>
    <property type="project" value="TreeGrafter"/>
</dbReference>
<keyword evidence="9" id="KW-1185">Reference proteome</keyword>
<feature type="region of interest" description="Disordered" evidence="7">
    <location>
        <begin position="1110"/>
        <end position="1169"/>
    </location>
</feature>
<dbReference type="CDD" id="cd14473">
    <property type="entry name" value="FERM_B-lobe"/>
    <property type="match status" value="1"/>
</dbReference>
<dbReference type="InterPro" id="IPR014847">
    <property type="entry name" value="FA"/>
</dbReference>
<feature type="region of interest" description="Disordered" evidence="7">
    <location>
        <begin position="859"/>
        <end position="878"/>
    </location>
</feature>
<dbReference type="InterPro" id="IPR019747">
    <property type="entry name" value="FERM_CS"/>
</dbReference>
<dbReference type="InterPro" id="IPR019749">
    <property type="entry name" value="Band_41_domain"/>
</dbReference>
<dbReference type="FunFam" id="2.30.29.30:FF:000002">
    <property type="entry name" value="Band 4.1-like protein 5 isoform 1"/>
    <property type="match status" value="1"/>
</dbReference>
<dbReference type="GO" id="GO:0005912">
    <property type="term" value="C:adherens junction"/>
    <property type="evidence" value="ECO:0007669"/>
    <property type="project" value="UniProtKB-SubCell"/>
</dbReference>
<evidence type="ECO:0000256" key="6">
    <source>
        <dbReference type="ARBA" id="ARBA00043944"/>
    </source>
</evidence>
<feature type="compositionally biased region" description="Basic residues" evidence="7">
    <location>
        <begin position="377"/>
        <end position="392"/>
    </location>
</feature>
<dbReference type="GO" id="GO:0048731">
    <property type="term" value="P:system development"/>
    <property type="evidence" value="ECO:0007669"/>
    <property type="project" value="UniProtKB-ARBA"/>
</dbReference>
<evidence type="ECO:0000256" key="3">
    <source>
        <dbReference type="ARBA" id="ARBA00022025"/>
    </source>
</evidence>
<dbReference type="InterPro" id="IPR000299">
    <property type="entry name" value="FERM_domain"/>
</dbReference>
<evidence type="ECO:0000256" key="2">
    <source>
        <dbReference type="ARBA" id="ARBA00004536"/>
    </source>
</evidence>
<feature type="region of interest" description="Disordered" evidence="7">
    <location>
        <begin position="371"/>
        <end position="529"/>
    </location>
</feature>
<protein>
    <recommendedName>
        <fullName evidence="3">Moesin/ezrin/radixin homolog 1</fullName>
    </recommendedName>
</protein>
<dbReference type="RefSeq" id="XP_018014588.1">
    <property type="nucleotide sequence ID" value="XM_018159099.2"/>
</dbReference>
<dbReference type="GO" id="GO:0009887">
    <property type="term" value="P:animal organ morphogenesis"/>
    <property type="evidence" value="ECO:0007669"/>
    <property type="project" value="UniProtKB-ARBA"/>
</dbReference>
<feature type="compositionally biased region" description="Low complexity" evidence="7">
    <location>
        <begin position="1110"/>
        <end position="1134"/>
    </location>
</feature>
<comment type="subcellular location">
    <subcellularLocation>
        <location evidence="2">Cell junction</location>
        <location evidence="2">Adherens junction</location>
    </subcellularLocation>
    <subcellularLocation>
        <location evidence="6">Cell projection</location>
        <location evidence="6">Rhabdomere</location>
    </subcellularLocation>
    <subcellularLocation>
        <location evidence="1">Cytoplasm</location>
    </subcellularLocation>
</comment>
<reference evidence="10" key="1">
    <citation type="submission" date="2025-08" db="UniProtKB">
        <authorList>
            <consortium name="RefSeq"/>
        </authorList>
    </citation>
    <scope>IDENTIFICATION</scope>
    <source>
        <tissue evidence="10">Whole organism</tissue>
    </source>
</reference>
<accession>A0A8B7NLN9</accession>
<feature type="compositionally biased region" description="Low complexity" evidence="7">
    <location>
        <begin position="414"/>
        <end position="471"/>
    </location>
</feature>
<dbReference type="Gene3D" id="1.20.80.10">
    <property type="match status" value="1"/>
</dbReference>
<dbReference type="SUPFAM" id="SSF54236">
    <property type="entry name" value="Ubiquitin-like"/>
    <property type="match status" value="1"/>
</dbReference>
<dbReference type="InterPro" id="IPR018980">
    <property type="entry name" value="FERM_PH-like_C"/>
</dbReference>
<feature type="region of interest" description="Disordered" evidence="7">
    <location>
        <begin position="1053"/>
        <end position="1094"/>
    </location>
</feature>
<dbReference type="GeneID" id="108671543"/>
<dbReference type="InterPro" id="IPR029071">
    <property type="entry name" value="Ubiquitin-like_domsf"/>
</dbReference>
<gene>
    <name evidence="10" type="primary">LOC108671543</name>
</gene>
<dbReference type="KEGG" id="hazt:108671543"/>
<feature type="compositionally biased region" description="Polar residues" evidence="7">
    <location>
        <begin position="1058"/>
        <end position="1068"/>
    </location>
</feature>
<evidence type="ECO:0000256" key="5">
    <source>
        <dbReference type="ARBA" id="ARBA00022949"/>
    </source>
</evidence>
<dbReference type="SMART" id="SM01196">
    <property type="entry name" value="FERM_C"/>
    <property type="match status" value="1"/>
</dbReference>
<dbReference type="Pfam" id="PF09379">
    <property type="entry name" value="FERM_N"/>
    <property type="match status" value="1"/>
</dbReference>
<name>A0A8B7NLN9_HYAAZ</name>
<dbReference type="FunFam" id="3.10.20.90:FF:000024">
    <property type="entry name" value="Erythrocyte membrane protein band 4.1-like 5"/>
    <property type="match status" value="1"/>
</dbReference>
<sequence length="1169" mass="125615">MLRFFSKRVGRNAQKYKNVAVDGKTTSTNTSVPARPVGKPNKNILPCTVTLLDSTDVSFELPRKALGQELCERVFCELDIIEKDYFGLQYTDHNNVSHWLDPSKPIKKQVKIGFPYCFKFRVKFYSSEPNSLREELTRYQFFLQLKHDIFSGKLECPYETAVELFALTLQSELGDFDPEEHTPGFVSEFRFYPYQTEEMEEHTLEKFKELKGLTPAQAESNFLNKAKGLEMYGVDMHIVLGKDACEYRLGLTPTGILVFEDDQKIGLFFWPKITRLDFKKKKLTLVVVEDDDDQREQGFTFVFRLHNEKACKHLWKCAVEHHSFFRLKVNTKNPSSRQNFFRMGSRFRYSGRTEFQNTLTQRARRTCQFERRPSQRFARRQSHVLREKHRLRRADSEAGTEGTAAMPPSDETVDVTATTEVPTTVTTDPSLVDNLTPATTTNNNINIKSSNLAQPTLSPTPPTTTNISSPSLATKKNGTASGAINKVATPSHSPTGNCTSSQQLLTPGGSSSSTLALPHAAQGASGTAQDRLDSLLKSLHKDSSVPHYLDPSVNDLSSGKHPDKAATVAAASQGALEADALANKLKGLESSCSSGYSSTAVPSGGVSAGGFSLLGRSSKRSPKDGNVATMLVPGPAPLNNNHNSLPRNKAAAAAARPIPPENFKSNILKAKVLEEQLKTESELSSSILHNGSLPRLKKTGNTSMASTVNTSDSGATFVAVGGDKLTLHLGGQELPRLPSNPPQHSVPQVSDPLPVSPDTPLLDQSYELPPSVSPLLPTLTFVPTVTATSVSVTTPIANVVVTSPAVDDASDTNVFPASSSPPPPSAAVAMPSFASNPFNPFSSSIFAVENPFAKAEEAANAASEEAAEQSLYPTTSTSPFSRSNPFFSTSPGYLPATTVSATTAFPFGVTTLSSSGTSGMSLPSNGIHSNDNALDPIAQIATTVMSSFKPQQPAQMQHHAVHTINDNNSKVSFVPKSPAPTAPRSLFLPATTIALSNSSHNPSLKTNGTSPIVKPRAAITGILKNKAVTEIHNEKVSPSIDFLLDAKLGSGDDRLNLPSEQPKLSTFTGGEPSPNSPLSSFSSPSLSSQDELSSTSVSATNSVRIVSSTNSTVSSASASSVHSPPSTVPSSMSPWLVGDPSPPTQSYKSLSSSTGPTPLKMRSVITTEL</sequence>
<dbReference type="FunFam" id="1.20.80.10:FF:000003">
    <property type="entry name" value="Tyrosine-protein phosphatase non-receptor type 4"/>
    <property type="match status" value="1"/>
</dbReference>
<dbReference type="Gene3D" id="2.30.29.30">
    <property type="entry name" value="Pleckstrin-homology domain (PH domain)/Phosphotyrosine-binding domain (PTB)"/>
    <property type="match status" value="1"/>
</dbReference>
<keyword evidence="5" id="KW-0965">Cell junction</keyword>
<dbReference type="GO" id="GO:0031032">
    <property type="term" value="P:actomyosin structure organization"/>
    <property type="evidence" value="ECO:0007669"/>
    <property type="project" value="TreeGrafter"/>
</dbReference>
<dbReference type="SUPFAM" id="SSF47031">
    <property type="entry name" value="Second domain of FERM"/>
    <property type="match status" value="1"/>
</dbReference>